<dbReference type="CTD" id="20248976"/>
<dbReference type="PROSITE" id="PS51257">
    <property type="entry name" value="PROKAR_LIPOPROTEIN"/>
    <property type="match status" value="1"/>
</dbReference>
<dbReference type="InterPro" id="IPR023395">
    <property type="entry name" value="MCP_dom_sf"/>
</dbReference>
<dbReference type="RefSeq" id="XP_009055686.1">
    <property type="nucleotide sequence ID" value="XM_009057438.1"/>
</dbReference>
<keyword evidence="4 10" id="KW-0812">Transmembrane</keyword>
<comment type="subcellular location">
    <subcellularLocation>
        <location evidence="1">Mitochondrion inner membrane</location>
        <topology evidence="1">Multi-pass membrane protein</topology>
    </subcellularLocation>
</comment>
<dbReference type="GeneID" id="20248976"/>
<dbReference type="SUPFAM" id="SSF103506">
    <property type="entry name" value="Mitochondrial carrier"/>
    <property type="match status" value="1"/>
</dbReference>
<evidence type="ECO:0008006" key="15">
    <source>
        <dbReference type="Google" id="ProtNLM"/>
    </source>
</evidence>
<dbReference type="OMA" id="FVSPIEM"/>
<feature type="repeat" description="Solcar" evidence="10">
    <location>
        <begin position="145"/>
        <end position="229"/>
    </location>
</feature>
<sequence>MTDKDSDLSSGVLISPTQQMLSSCSGAVLTSIFVTPLDVVKVRLQAQQNPTAKCSVFFNGLMDHICELCGKNGHTAYSHGWTNTNPARYSGTLDAFRQIFRSEGIGAFWSGLSPTLVMAVPATVIYFTCYEQLKGVLRYRQSVLGDWWKPMMAGVLARVFAVSVISPLELVRTKHQSEKMTYREIFTALLQRSRQRGVISLWIGLGSTLLRDVPFSAVYWLSYESAKSKVLRTRGSSELRPFESFVSGAGAGSIAAIITNPFDVIKTHRQIQLGEIPSDKKAGISTWRLIIQLCRQNGFSSLFSGIVPRIFKVAPACAIMITSYEYLKTKFYVANQKKSLHIH</sequence>
<feature type="repeat" description="Solcar" evidence="10">
    <location>
        <begin position="17"/>
        <end position="136"/>
    </location>
</feature>
<dbReference type="EMBL" id="KB201891">
    <property type="protein sequence ID" value="ESO93484.1"/>
    <property type="molecule type" value="Genomic_DNA"/>
</dbReference>
<dbReference type="GO" id="GO:1990542">
    <property type="term" value="P:mitochondrial transmembrane transport"/>
    <property type="evidence" value="ECO:0007669"/>
    <property type="project" value="InterPro"/>
</dbReference>
<dbReference type="Proteomes" id="UP000030746">
    <property type="component" value="Unassembled WGS sequence"/>
</dbReference>
<keyword evidence="6" id="KW-0999">Mitochondrion inner membrane</keyword>
<keyword evidence="14" id="KW-1185">Reference proteome</keyword>
<dbReference type="PANTHER" id="PTHR45760:SF2">
    <property type="entry name" value="FI19922P1-RELATED"/>
    <property type="match status" value="1"/>
</dbReference>
<evidence type="ECO:0000256" key="6">
    <source>
        <dbReference type="ARBA" id="ARBA00022792"/>
    </source>
</evidence>
<dbReference type="Gene3D" id="1.50.40.10">
    <property type="entry name" value="Mitochondrial carrier domain"/>
    <property type="match status" value="1"/>
</dbReference>
<evidence type="ECO:0000256" key="3">
    <source>
        <dbReference type="ARBA" id="ARBA00022448"/>
    </source>
</evidence>
<keyword evidence="7 12" id="KW-1133">Transmembrane helix</keyword>
<evidence type="ECO:0000256" key="7">
    <source>
        <dbReference type="ARBA" id="ARBA00022989"/>
    </source>
</evidence>
<evidence type="ECO:0000256" key="8">
    <source>
        <dbReference type="ARBA" id="ARBA00023128"/>
    </source>
</evidence>
<dbReference type="STRING" id="225164.V4BWS8"/>
<evidence type="ECO:0000256" key="12">
    <source>
        <dbReference type="SAM" id="Phobius"/>
    </source>
</evidence>
<evidence type="ECO:0000313" key="14">
    <source>
        <dbReference type="Proteomes" id="UP000030746"/>
    </source>
</evidence>
<gene>
    <name evidence="13" type="ORF">LOTGIDRAFT_232578</name>
</gene>
<proteinExistence type="inferred from homology"/>
<dbReference type="GO" id="GO:0005743">
    <property type="term" value="C:mitochondrial inner membrane"/>
    <property type="evidence" value="ECO:0007669"/>
    <property type="project" value="UniProtKB-SubCell"/>
</dbReference>
<evidence type="ECO:0000256" key="2">
    <source>
        <dbReference type="ARBA" id="ARBA00006375"/>
    </source>
</evidence>
<evidence type="ECO:0000256" key="1">
    <source>
        <dbReference type="ARBA" id="ARBA00004448"/>
    </source>
</evidence>
<evidence type="ECO:0000313" key="13">
    <source>
        <dbReference type="EMBL" id="ESO93484.1"/>
    </source>
</evidence>
<dbReference type="InterPro" id="IPR018108">
    <property type="entry name" value="MCP_transmembrane"/>
</dbReference>
<dbReference type="AlphaFoldDB" id="V4BWS8"/>
<accession>V4BWS8</accession>
<protein>
    <recommendedName>
        <fullName evidence="15">Solute carrier family 25 member 40</fullName>
    </recommendedName>
</protein>
<feature type="repeat" description="Solcar" evidence="10">
    <location>
        <begin position="239"/>
        <end position="330"/>
    </location>
</feature>
<keyword evidence="8" id="KW-0496">Mitochondrion</keyword>
<evidence type="ECO:0000256" key="4">
    <source>
        <dbReference type="ARBA" id="ARBA00022692"/>
    </source>
</evidence>
<evidence type="ECO:0000256" key="9">
    <source>
        <dbReference type="ARBA" id="ARBA00023136"/>
    </source>
</evidence>
<dbReference type="PANTHER" id="PTHR45760">
    <property type="entry name" value="FI19922P1-RELATED"/>
    <property type="match status" value="1"/>
</dbReference>
<name>V4BWS8_LOTGI</name>
<dbReference type="HOGENOM" id="CLU_015166_0_0_1"/>
<keyword evidence="5" id="KW-0677">Repeat</keyword>
<dbReference type="KEGG" id="lgi:LOTGIDRAFT_232578"/>
<dbReference type="OrthoDB" id="1747031at2759"/>
<feature type="transmembrane region" description="Helical" evidence="12">
    <location>
        <begin position="107"/>
        <end position="127"/>
    </location>
</feature>
<dbReference type="InterPro" id="IPR045315">
    <property type="entry name" value="Mtm1-like"/>
</dbReference>
<evidence type="ECO:0000256" key="10">
    <source>
        <dbReference type="PROSITE-ProRule" id="PRU00282"/>
    </source>
</evidence>
<dbReference type="Pfam" id="PF00153">
    <property type="entry name" value="Mito_carr"/>
    <property type="match status" value="3"/>
</dbReference>
<keyword evidence="9 10" id="KW-0472">Membrane</keyword>
<organism evidence="13 14">
    <name type="scientific">Lottia gigantea</name>
    <name type="common">Giant owl limpet</name>
    <dbReference type="NCBI Taxonomy" id="225164"/>
    <lineage>
        <taxon>Eukaryota</taxon>
        <taxon>Metazoa</taxon>
        <taxon>Spiralia</taxon>
        <taxon>Lophotrochozoa</taxon>
        <taxon>Mollusca</taxon>
        <taxon>Gastropoda</taxon>
        <taxon>Patellogastropoda</taxon>
        <taxon>Lottioidea</taxon>
        <taxon>Lottiidae</taxon>
        <taxon>Lottia</taxon>
    </lineage>
</organism>
<keyword evidence="3 11" id="KW-0813">Transport</keyword>
<reference evidence="13 14" key="1">
    <citation type="journal article" date="2013" name="Nature">
        <title>Insights into bilaterian evolution from three spiralian genomes.</title>
        <authorList>
            <person name="Simakov O."/>
            <person name="Marletaz F."/>
            <person name="Cho S.J."/>
            <person name="Edsinger-Gonzales E."/>
            <person name="Havlak P."/>
            <person name="Hellsten U."/>
            <person name="Kuo D.H."/>
            <person name="Larsson T."/>
            <person name="Lv J."/>
            <person name="Arendt D."/>
            <person name="Savage R."/>
            <person name="Osoegawa K."/>
            <person name="de Jong P."/>
            <person name="Grimwood J."/>
            <person name="Chapman J.A."/>
            <person name="Shapiro H."/>
            <person name="Aerts A."/>
            <person name="Otillar R.P."/>
            <person name="Terry A.Y."/>
            <person name="Boore J.L."/>
            <person name="Grigoriev I.V."/>
            <person name="Lindberg D.R."/>
            <person name="Seaver E.C."/>
            <person name="Weisblat D.A."/>
            <person name="Putnam N.H."/>
            <person name="Rokhsar D.S."/>
        </authorList>
    </citation>
    <scope>NUCLEOTIDE SEQUENCE [LARGE SCALE GENOMIC DNA]</scope>
</reference>
<dbReference type="PROSITE" id="PS50920">
    <property type="entry name" value="SOLCAR"/>
    <property type="match status" value="3"/>
</dbReference>
<comment type="similarity">
    <text evidence="2 11">Belongs to the mitochondrial carrier (TC 2.A.29) family.</text>
</comment>
<evidence type="ECO:0000256" key="11">
    <source>
        <dbReference type="RuleBase" id="RU000488"/>
    </source>
</evidence>
<evidence type="ECO:0000256" key="5">
    <source>
        <dbReference type="ARBA" id="ARBA00022737"/>
    </source>
</evidence>